<dbReference type="InterPro" id="IPR000277">
    <property type="entry name" value="Cys/Met-Metab_PyrdxlP-dep_enz"/>
</dbReference>
<sequence>MDTKNAGFNSKLIHSGGIEDPMGSAVTPIYQTSTFRFKNADHGARCFSGEEKGYIYTRLGNPTIDDLQNTLAELENGYAAVVNSSGMAAVNNV</sequence>
<dbReference type="GO" id="GO:0019346">
    <property type="term" value="P:transsulfuration"/>
    <property type="evidence" value="ECO:0007669"/>
    <property type="project" value="InterPro"/>
</dbReference>
<reference evidence="4" key="1">
    <citation type="submission" date="2018-06" db="EMBL/GenBank/DDBJ databases">
        <authorList>
            <person name="Zhirakovskaya E."/>
        </authorList>
    </citation>
    <scope>NUCLEOTIDE SEQUENCE</scope>
</reference>
<dbReference type="EC" id="4.4.1.11" evidence="4"/>
<dbReference type="GO" id="GO:0006535">
    <property type="term" value="P:cysteine biosynthetic process from serine"/>
    <property type="evidence" value="ECO:0007669"/>
    <property type="project" value="TreeGrafter"/>
</dbReference>
<dbReference type="GO" id="GO:0005737">
    <property type="term" value="C:cytoplasm"/>
    <property type="evidence" value="ECO:0007669"/>
    <property type="project" value="TreeGrafter"/>
</dbReference>
<dbReference type="AlphaFoldDB" id="A0A3B0VCB1"/>
<name>A0A3B0VCB1_9ZZZZ</name>
<evidence type="ECO:0000256" key="1">
    <source>
        <dbReference type="ARBA" id="ARBA00001933"/>
    </source>
</evidence>
<dbReference type="EMBL" id="UOET01000372">
    <property type="protein sequence ID" value="VAW29474.1"/>
    <property type="molecule type" value="Genomic_DNA"/>
</dbReference>
<dbReference type="GO" id="GO:0030170">
    <property type="term" value="F:pyridoxal phosphate binding"/>
    <property type="evidence" value="ECO:0007669"/>
    <property type="project" value="InterPro"/>
</dbReference>
<keyword evidence="2" id="KW-0808">Transferase</keyword>
<dbReference type="Gene3D" id="3.40.640.10">
    <property type="entry name" value="Type I PLP-dependent aspartate aminotransferase-like (Major domain)"/>
    <property type="match status" value="1"/>
</dbReference>
<gene>
    <name evidence="4" type="ORF">MNBD_BACTEROID07-2019</name>
</gene>
<evidence type="ECO:0000256" key="3">
    <source>
        <dbReference type="ARBA" id="ARBA00022898"/>
    </source>
</evidence>
<evidence type="ECO:0000313" key="4">
    <source>
        <dbReference type="EMBL" id="VAW29474.1"/>
    </source>
</evidence>
<comment type="cofactor">
    <cofactor evidence="1">
        <name>pyridoxal 5'-phosphate</name>
        <dbReference type="ChEBI" id="CHEBI:597326"/>
    </cofactor>
</comment>
<dbReference type="GO" id="GO:0004124">
    <property type="term" value="F:cysteine synthase activity"/>
    <property type="evidence" value="ECO:0007669"/>
    <property type="project" value="TreeGrafter"/>
</dbReference>
<keyword evidence="4" id="KW-0456">Lyase</keyword>
<keyword evidence="3" id="KW-0663">Pyridoxal phosphate</keyword>
<dbReference type="SUPFAM" id="SSF53383">
    <property type="entry name" value="PLP-dependent transferases"/>
    <property type="match status" value="1"/>
</dbReference>
<dbReference type="Pfam" id="PF01053">
    <property type="entry name" value="Cys_Met_Meta_PP"/>
    <property type="match status" value="1"/>
</dbReference>
<dbReference type="PANTHER" id="PTHR43797:SF2">
    <property type="entry name" value="HOMOCYSTEINE_CYSTEINE SYNTHASE"/>
    <property type="match status" value="1"/>
</dbReference>
<dbReference type="GO" id="GO:0003961">
    <property type="term" value="F:O-acetylhomoserine aminocarboxypropyltransferase activity"/>
    <property type="evidence" value="ECO:0007669"/>
    <property type="project" value="TreeGrafter"/>
</dbReference>
<protein>
    <submittedName>
        <fullName evidence="4">Methionine gamma-lyase</fullName>
        <ecNumber evidence="4">4.4.1.11</ecNumber>
    </submittedName>
</protein>
<accession>A0A3B0VCB1</accession>
<dbReference type="InterPro" id="IPR015424">
    <property type="entry name" value="PyrdxlP-dep_Trfase"/>
</dbReference>
<proteinExistence type="predicted"/>
<dbReference type="InterPro" id="IPR015421">
    <property type="entry name" value="PyrdxlP-dep_Trfase_major"/>
</dbReference>
<organism evidence="4">
    <name type="scientific">hydrothermal vent metagenome</name>
    <dbReference type="NCBI Taxonomy" id="652676"/>
    <lineage>
        <taxon>unclassified sequences</taxon>
        <taxon>metagenomes</taxon>
        <taxon>ecological metagenomes</taxon>
    </lineage>
</organism>
<feature type="non-terminal residue" evidence="4">
    <location>
        <position position="93"/>
    </location>
</feature>
<evidence type="ECO:0000256" key="2">
    <source>
        <dbReference type="ARBA" id="ARBA00022679"/>
    </source>
</evidence>
<dbReference type="InterPro" id="IPR006235">
    <property type="entry name" value="OAc-hSer/O-AcSer_sulfhydrylase"/>
</dbReference>
<dbReference type="GO" id="GO:0018826">
    <property type="term" value="F:methionine gamma-lyase activity"/>
    <property type="evidence" value="ECO:0007669"/>
    <property type="project" value="UniProtKB-EC"/>
</dbReference>
<dbReference type="PANTHER" id="PTHR43797">
    <property type="entry name" value="HOMOCYSTEINE/CYSTEINE SYNTHASE"/>
    <property type="match status" value="1"/>
</dbReference>
<dbReference type="GO" id="GO:0071269">
    <property type="term" value="P:L-homocysteine biosynthetic process"/>
    <property type="evidence" value="ECO:0007669"/>
    <property type="project" value="TreeGrafter"/>
</dbReference>